<proteinExistence type="predicted"/>
<evidence type="ECO:0000313" key="1">
    <source>
        <dbReference type="EMBL" id="MPM94437.1"/>
    </source>
</evidence>
<dbReference type="EMBL" id="VSSQ01041070">
    <property type="protein sequence ID" value="MPM94437.1"/>
    <property type="molecule type" value="Genomic_DNA"/>
</dbReference>
<dbReference type="AlphaFoldDB" id="A0A645DYI2"/>
<name>A0A645DYI2_9ZZZZ</name>
<reference evidence="1" key="1">
    <citation type="submission" date="2019-08" db="EMBL/GenBank/DDBJ databases">
        <authorList>
            <person name="Kucharzyk K."/>
            <person name="Murdoch R.W."/>
            <person name="Higgins S."/>
            <person name="Loffler F."/>
        </authorList>
    </citation>
    <scope>NUCLEOTIDE SEQUENCE</scope>
</reference>
<protein>
    <submittedName>
        <fullName evidence="1">Uncharacterized protein</fullName>
    </submittedName>
</protein>
<gene>
    <name evidence="1" type="ORF">SDC9_141583</name>
</gene>
<organism evidence="1">
    <name type="scientific">bioreactor metagenome</name>
    <dbReference type="NCBI Taxonomy" id="1076179"/>
    <lineage>
        <taxon>unclassified sequences</taxon>
        <taxon>metagenomes</taxon>
        <taxon>ecological metagenomes</taxon>
    </lineage>
</organism>
<accession>A0A645DYI2</accession>
<sequence length="173" mass="19232">MRSRPGGKSHDNWPRKLVSNGEANAIGTQWQMSDSRPVTRLRNGVSLWMSTWPSSRRCSAFIRAPQGPGSLTKSLSNTWLNDMASWLPATARTKSARIFILYGAAIGIRPTTRAGSTPTCRRKPRPDRLRSRSFGCWEAIRSISTAQRQASSRWNRFTSMAVAAVRPNGSRGL</sequence>
<comment type="caution">
    <text evidence="1">The sequence shown here is derived from an EMBL/GenBank/DDBJ whole genome shotgun (WGS) entry which is preliminary data.</text>
</comment>